<feature type="domain" description="RNA-binding S4" evidence="6">
    <location>
        <begin position="14"/>
        <end position="73"/>
    </location>
</feature>
<protein>
    <recommendedName>
        <fullName evidence="5">Pseudouridine synthase</fullName>
        <ecNumber evidence="5">5.4.99.-</ecNumber>
    </recommendedName>
</protein>
<comment type="similarity">
    <text evidence="1 5">Belongs to the pseudouridine synthase RsuA family.</text>
</comment>
<keyword evidence="8" id="KW-1185">Reference proteome</keyword>
<dbReference type="CDD" id="cd00165">
    <property type="entry name" value="S4"/>
    <property type="match status" value="1"/>
</dbReference>
<reference evidence="7 8" key="1">
    <citation type="submission" date="2016-11" db="EMBL/GenBank/DDBJ databases">
        <authorList>
            <person name="Varghese N."/>
            <person name="Submissions S."/>
        </authorList>
    </citation>
    <scope>NUCLEOTIDE SEQUENCE [LARGE SCALE GENOMIC DNA]</scope>
    <source>
        <strain evidence="7 8">DSM 19027</strain>
    </source>
</reference>
<dbReference type="InterPro" id="IPR036986">
    <property type="entry name" value="S4_RNA-bd_sf"/>
</dbReference>
<dbReference type="Proteomes" id="UP000324781">
    <property type="component" value="Unassembled WGS sequence"/>
</dbReference>
<evidence type="ECO:0000256" key="2">
    <source>
        <dbReference type="ARBA" id="ARBA00022884"/>
    </source>
</evidence>
<dbReference type="EC" id="5.4.99.-" evidence="5"/>
<dbReference type="Gene3D" id="3.30.70.580">
    <property type="entry name" value="Pseudouridine synthase I, catalytic domain, N-terminal subdomain"/>
    <property type="match status" value="1"/>
</dbReference>
<dbReference type="InterPro" id="IPR006145">
    <property type="entry name" value="PsdUridine_synth_RsuA/RluA"/>
</dbReference>
<dbReference type="SUPFAM" id="SSF55174">
    <property type="entry name" value="Alpha-L RNA-binding motif"/>
    <property type="match status" value="1"/>
</dbReference>
<dbReference type="NCBIfam" id="TIGR00093">
    <property type="entry name" value="pseudouridine synthase"/>
    <property type="match status" value="1"/>
</dbReference>
<accession>A0A1M6KP10</accession>
<dbReference type="InterPro" id="IPR020094">
    <property type="entry name" value="TruA/RsuA/RluB/E/F_N"/>
</dbReference>
<proteinExistence type="inferred from homology"/>
<evidence type="ECO:0000256" key="1">
    <source>
        <dbReference type="ARBA" id="ARBA00008348"/>
    </source>
</evidence>
<evidence type="ECO:0000256" key="3">
    <source>
        <dbReference type="ARBA" id="ARBA00023235"/>
    </source>
</evidence>
<keyword evidence="3 5" id="KW-0413">Isomerase</keyword>
<sequence>MFSGMDDEQMSEKMRLQKYLAKCGIASRRHAEQMIRDGRVRVNGHTVTEMGVTVSEHDLVEFDGKPVVPEEKPVYIMLNKPRGYVTTVSDPQGRKTVMDLVDDVPERVYPVGRLDYDTTGLLILTNDGDFAYHSTHPGHEVNKTYLAEVEGIPSENALKKLREGILLDGRPTSPAKVELVEQKKHSAVLRITIHEGRNRQVKRMCEAVGHPVKKLKRIAIGNLTLGDLKPGQWRYLSASDIRKIKGDKNG</sequence>
<dbReference type="FunFam" id="3.30.70.1560:FF:000001">
    <property type="entry name" value="Pseudouridine synthase"/>
    <property type="match status" value="1"/>
</dbReference>
<dbReference type="PANTHER" id="PTHR47683">
    <property type="entry name" value="PSEUDOURIDINE SYNTHASE FAMILY PROTEIN-RELATED"/>
    <property type="match status" value="1"/>
</dbReference>
<dbReference type="GO" id="GO:0003723">
    <property type="term" value="F:RNA binding"/>
    <property type="evidence" value="ECO:0007669"/>
    <property type="project" value="UniProtKB-KW"/>
</dbReference>
<name>A0A1M6KP10_9FIRM</name>
<evidence type="ECO:0000259" key="6">
    <source>
        <dbReference type="SMART" id="SM00363"/>
    </source>
</evidence>
<dbReference type="FunFam" id="3.10.290.10:FF:000003">
    <property type="entry name" value="Pseudouridine synthase"/>
    <property type="match status" value="1"/>
</dbReference>
<evidence type="ECO:0000313" key="7">
    <source>
        <dbReference type="EMBL" id="SHJ60748.1"/>
    </source>
</evidence>
<dbReference type="InterPro" id="IPR020103">
    <property type="entry name" value="PsdUridine_synth_cat_dom_sf"/>
</dbReference>
<dbReference type="InterPro" id="IPR000748">
    <property type="entry name" value="PsdUridine_synth_RsuA/RluB/E/F"/>
</dbReference>
<evidence type="ECO:0000256" key="5">
    <source>
        <dbReference type="RuleBase" id="RU003887"/>
    </source>
</evidence>
<dbReference type="Gene3D" id="3.10.290.10">
    <property type="entry name" value="RNA-binding S4 domain"/>
    <property type="match status" value="1"/>
</dbReference>
<dbReference type="InterPro" id="IPR042092">
    <property type="entry name" value="PsdUridine_s_RsuA/RluB/E/F_cat"/>
</dbReference>
<dbReference type="SUPFAM" id="SSF55120">
    <property type="entry name" value="Pseudouridine synthase"/>
    <property type="match status" value="1"/>
</dbReference>
<dbReference type="PROSITE" id="PS01149">
    <property type="entry name" value="PSI_RSU"/>
    <property type="match status" value="1"/>
</dbReference>
<gene>
    <name evidence="7" type="ORF">SAMN05444373_10893</name>
</gene>
<dbReference type="GO" id="GO:0000455">
    <property type="term" value="P:enzyme-directed rRNA pseudouridine synthesis"/>
    <property type="evidence" value="ECO:0007669"/>
    <property type="project" value="UniProtKB-ARBA"/>
</dbReference>
<dbReference type="Pfam" id="PF01479">
    <property type="entry name" value="S4"/>
    <property type="match status" value="1"/>
</dbReference>
<dbReference type="Pfam" id="PF00849">
    <property type="entry name" value="PseudoU_synth_2"/>
    <property type="match status" value="1"/>
</dbReference>
<dbReference type="InterPro" id="IPR018496">
    <property type="entry name" value="PsdUridine_synth_RsuA/RluB_CS"/>
</dbReference>
<dbReference type="InterPro" id="IPR002942">
    <property type="entry name" value="S4_RNA-bd"/>
</dbReference>
<evidence type="ECO:0000256" key="4">
    <source>
        <dbReference type="PROSITE-ProRule" id="PRU00182"/>
    </source>
</evidence>
<dbReference type="PROSITE" id="PS50889">
    <property type="entry name" value="S4"/>
    <property type="match status" value="1"/>
</dbReference>
<keyword evidence="2 4" id="KW-0694">RNA-binding</keyword>
<dbReference type="GO" id="GO:0005829">
    <property type="term" value="C:cytosol"/>
    <property type="evidence" value="ECO:0007669"/>
    <property type="project" value="UniProtKB-ARBA"/>
</dbReference>
<dbReference type="InterPro" id="IPR050343">
    <property type="entry name" value="RsuA_PseudoU_synthase"/>
</dbReference>
<dbReference type="AlphaFoldDB" id="A0A1M6KP10"/>
<dbReference type="PANTHER" id="PTHR47683:SF2">
    <property type="entry name" value="RNA-BINDING S4 DOMAIN-CONTAINING PROTEIN"/>
    <property type="match status" value="1"/>
</dbReference>
<dbReference type="EMBL" id="FQZP01000089">
    <property type="protein sequence ID" value="SHJ60748.1"/>
    <property type="molecule type" value="Genomic_DNA"/>
</dbReference>
<organism evidence="7 8">
    <name type="scientific">Thermoclostridium caenicola</name>
    <dbReference type="NCBI Taxonomy" id="659425"/>
    <lineage>
        <taxon>Bacteria</taxon>
        <taxon>Bacillati</taxon>
        <taxon>Bacillota</taxon>
        <taxon>Clostridia</taxon>
        <taxon>Eubacteriales</taxon>
        <taxon>Oscillospiraceae</taxon>
        <taxon>Thermoclostridium</taxon>
    </lineage>
</organism>
<dbReference type="CDD" id="cd02870">
    <property type="entry name" value="PseudoU_synth_RsuA_like"/>
    <property type="match status" value="1"/>
</dbReference>
<dbReference type="SMART" id="SM00363">
    <property type="entry name" value="S4"/>
    <property type="match status" value="1"/>
</dbReference>
<evidence type="ECO:0000313" key="8">
    <source>
        <dbReference type="Proteomes" id="UP000324781"/>
    </source>
</evidence>
<dbReference type="GO" id="GO:0120159">
    <property type="term" value="F:rRNA pseudouridine synthase activity"/>
    <property type="evidence" value="ECO:0007669"/>
    <property type="project" value="UniProtKB-ARBA"/>
</dbReference>
<dbReference type="Gene3D" id="3.30.70.1560">
    <property type="entry name" value="Alpha-L RNA-binding motif"/>
    <property type="match status" value="1"/>
</dbReference>